<reference evidence="1" key="1">
    <citation type="journal article" date="2021" name="Proc. Natl. Acad. Sci. U.S.A.">
        <title>A Catalog of Tens of Thousands of Viruses from Human Metagenomes Reveals Hidden Associations with Chronic Diseases.</title>
        <authorList>
            <person name="Tisza M.J."/>
            <person name="Buck C.B."/>
        </authorList>
    </citation>
    <scope>NUCLEOTIDE SEQUENCE</scope>
    <source>
        <strain evidence="1">CtU7u6</strain>
    </source>
</reference>
<name>A0A8S5P9J2_9CAUD</name>
<organism evidence="1">
    <name type="scientific">Podoviridae sp. ctU7u6</name>
    <dbReference type="NCBI Taxonomy" id="2825252"/>
    <lineage>
        <taxon>Viruses</taxon>
        <taxon>Duplodnaviria</taxon>
        <taxon>Heunggongvirae</taxon>
        <taxon>Uroviricota</taxon>
        <taxon>Caudoviricetes</taxon>
    </lineage>
</organism>
<protein>
    <submittedName>
        <fullName evidence="1">Uncharacterized protein</fullName>
    </submittedName>
</protein>
<evidence type="ECO:0000313" key="1">
    <source>
        <dbReference type="EMBL" id="DAE03115.1"/>
    </source>
</evidence>
<proteinExistence type="predicted"/>
<dbReference type="EMBL" id="BK015359">
    <property type="protein sequence ID" value="DAE03115.1"/>
    <property type="molecule type" value="Genomic_DNA"/>
</dbReference>
<sequence>MRIKRKCLSYSFNLFRQYPNYFIDVLHIFI</sequence>
<accession>A0A8S5P9J2</accession>